<evidence type="ECO:0000256" key="3">
    <source>
        <dbReference type="ARBA" id="ARBA00022692"/>
    </source>
</evidence>
<feature type="transmembrane region" description="Helical" evidence="6">
    <location>
        <begin position="155"/>
        <end position="176"/>
    </location>
</feature>
<evidence type="ECO:0000256" key="4">
    <source>
        <dbReference type="ARBA" id="ARBA00022989"/>
    </source>
</evidence>
<organism evidence="8 9">
    <name type="scientific">Thiorhodococcus mannitoliphagus</name>
    <dbReference type="NCBI Taxonomy" id="329406"/>
    <lineage>
        <taxon>Bacteria</taxon>
        <taxon>Pseudomonadati</taxon>
        <taxon>Pseudomonadota</taxon>
        <taxon>Gammaproteobacteria</taxon>
        <taxon>Chromatiales</taxon>
        <taxon>Chromatiaceae</taxon>
        <taxon>Thiorhodococcus</taxon>
    </lineage>
</organism>
<evidence type="ECO:0000256" key="1">
    <source>
        <dbReference type="ARBA" id="ARBA00004651"/>
    </source>
</evidence>
<dbReference type="AlphaFoldDB" id="A0A6P1DZV3"/>
<comment type="caution">
    <text evidence="8">The sequence shown here is derived from an EMBL/GenBank/DDBJ whole genome shotgun (WGS) entry which is preliminary data.</text>
</comment>
<accession>A0A6P1DZV3</accession>
<reference evidence="8 9" key="2">
    <citation type="submission" date="2020-02" db="EMBL/GenBank/DDBJ databases">
        <title>Genome sequences of Thiorhodococcus mannitoliphagus and Thiorhodococcus minor, purple sulfur photosynthetic bacteria in the gammaproteobacterial family, Chromatiaceae.</title>
        <authorList>
            <person name="Aviles F.A."/>
            <person name="Meyer T.E."/>
            <person name="Kyndt J.A."/>
        </authorList>
    </citation>
    <scope>NUCLEOTIDE SEQUENCE [LARGE SCALE GENOMIC DNA]</scope>
    <source>
        <strain evidence="8 9">DSM 18266</strain>
    </source>
</reference>
<dbReference type="EMBL" id="JAAIJR010000107">
    <property type="protein sequence ID" value="NEX22561.1"/>
    <property type="molecule type" value="Genomic_DNA"/>
</dbReference>
<proteinExistence type="predicted"/>
<name>A0A6P1DZV3_9GAMM</name>
<feature type="transmembrane region" description="Helical" evidence="6">
    <location>
        <begin position="114"/>
        <end position="135"/>
    </location>
</feature>
<evidence type="ECO:0000313" key="9">
    <source>
        <dbReference type="Proteomes" id="UP000471640"/>
    </source>
</evidence>
<dbReference type="Gene3D" id="1.20.950.20">
    <property type="entry name" value="Transmembrane di-heme cytochromes, Chain C"/>
    <property type="match status" value="1"/>
</dbReference>
<evidence type="ECO:0000313" key="8">
    <source>
        <dbReference type="EMBL" id="NEX22561.1"/>
    </source>
</evidence>
<dbReference type="PANTHER" id="PTHR30485">
    <property type="entry name" value="NI/FE-HYDROGENASE 1 B-TYPE CYTOCHROME SUBUNIT"/>
    <property type="match status" value="1"/>
</dbReference>
<dbReference type="InterPro" id="IPR051542">
    <property type="entry name" value="Hydrogenase_cytochrome"/>
</dbReference>
<evidence type="ECO:0000256" key="2">
    <source>
        <dbReference type="ARBA" id="ARBA00022475"/>
    </source>
</evidence>
<keyword evidence="2" id="KW-1003">Cell membrane</keyword>
<gene>
    <name evidence="8" type="ORF">G3480_20005</name>
</gene>
<dbReference type="GO" id="GO:0022904">
    <property type="term" value="P:respiratory electron transport chain"/>
    <property type="evidence" value="ECO:0007669"/>
    <property type="project" value="InterPro"/>
</dbReference>
<reference evidence="9" key="1">
    <citation type="journal article" date="2020" name="Microbiol. Resour. Announc.">
        <title>Draft Genome Sequences of Thiorhodococcus mannitoliphagus and Thiorhodococcus minor, Purple Sulfur Photosynthetic Bacteria in the Gammaproteobacterial Family Chromatiaceae.</title>
        <authorList>
            <person name="Aviles F.A."/>
            <person name="Meyer T.E."/>
            <person name="Kyndt J.A."/>
        </authorList>
    </citation>
    <scope>NUCLEOTIDE SEQUENCE [LARGE SCALE GENOMIC DNA]</scope>
    <source>
        <strain evidence="9">DSM 18266</strain>
    </source>
</reference>
<feature type="transmembrane region" description="Helical" evidence="6">
    <location>
        <begin position="30"/>
        <end position="48"/>
    </location>
</feature>
<protein>
    <submittedName>
        <fullName evidence="8">Cytochrome B</fullName>
    </submittedName>
</protein>
<feature type="transmembrane region" description="Helical" evidence="6">
    <location>
        <begin position="54"/>
        <end position="74"/>
    </location>
</feature>
<evidence type="ECO:0000256" key="5">
    <source>
        <dbReference type="ARBA" id="ARBA00023136"/>
    </source>
</evidence>
<dbReference type="Proteomes" id="UP000471640">
    <property type="component" value="Unassembled WGS sequence"/>
</dbReference>
<feature type="domain" description="Cytochrome b561 bacterial/Ni-hydrogenase" evidence="7">
    <location>
        <begin position="27"/>
        <end position="188"/>
    </location>
</feature>
<comment type="subcellular location">
    <subcellularLocation>
        <location evidence="1">Cell membrane</location>
        <topology evidence="1">Multi-pass membrane protein</topology>
    </subcellularLocation>
</comment>
<dbReference type="SUPFAM" id="SSF81342">
    <property type="entry name" value="Transmembrane di-heme cytochromes"/>
    <property type="match status" value="1"/>
</dbReference>
<dbReference type="GO" id="GO:0020037">
    <property type="term" value="F:heme binding"/>
    <property type="evidence" value="ECO:0007669"/>
    <property type="project" value="TreeGrafter"/>
</dbReference>
<keyword evidence="5 6" id="KW-0472">Membrane</keyword>
<dbReference type="GO" id="GO:0005886">
    <property type="term" value="C:plasma membrane"/>
    <property type="evidence" value="ECO:0007669"/>
    <property type="project" value="UniProtKB-SubCell"/>
</dbReference>
<evidence type="ECO:0000259" key="7">
    <source>
        <dbReference type="Pfam" id="PF01292"/>
    </source>
</evidence>
<keyword evidence="3 6" id="KW-0812">Transmembrane</keyword>
<dbReference type="InterPro" id="IPR011577">
    <property type="entry name" value="Cyt_b561_bac/Ni-Hgenase"/>
</dbReference>
<dbReference type="Pfam" id="PF01292">
    <property type="entry name" value="Ni_hydr_CYTB"/>
    <property type="match status" value="1"/>
</dbReference>
<keyword evidence="9" id="KW-1185">Reference proteome</keyword>
<dbReference type="RefSeq" id="WP_164655658.1">
    <property type="nucleotide sequence ID" value="NZ_JAAIJR010000107.1"/>
</dbReference>
<dbReference type="InterPro" id="IPR016174">
    <property type="entry name" value="Di-haem_cyt_TM"/>
</dbReference>
<dbReference type="PANTHER" id="PTHR30485:SF2">
    <property type="entry name" value="BLL0597 PROTEIN"/>
    <property type="match status" value="1"/>
</dbReference>
<evidence type="ECO:0000256" key="6">
    <source>
        <dbReference type="SAM" id="Phobius"/>
    </source>
</evidence>
<sequence length="194" mass="20878">MTTSTTAAPSARAEATTPAAGSHQVRVWDILVRTFHWTLVGAIAIAFLTEDELLGLHVWVGYLALGLVAIRVLWGVIGTRHARFTDFVRGPHQVMAYLKDVLVRRAPRYLGHNPAGGAMILALLVAIVATGLTGISLDSAGAFGGEALEEVHEFFAYLTLTLVITHVGGVLLSSLLHRENLIKSMITGYKRRAG</sequence>
<keyword evidence="4 6" id="KW-1133">Transmembrane helix</keyword>
<dbReference type="GO" id="GO:0009055">
    <property type="term" value="F:electron transfer activity"/>
    <property type="evidence" value="ECO:0007669"/>
    <property type="project" value="InterPro"/>
</dbReference>